<name>A0A5E6MVR3_PSEFL</name>
<dbReference type="GO" id="GO:0042597">
    <property type="term" value="C:periplasmic space"/>
    <property type="evidence" value="ECO:0007669"/>
    <property type="project" value="UniProtKB-SubCell"/>
</dbReference>
<dbReference type="InterPro" id="IPR001638">
    <property type="entry name" value="Solute-binding_3/MltF_N"/>
</dbReference>
<evidence type="ECO:0000256" key="6">
    <source>
        <dbReference type="ARBA" id="ARBA00070228"/>
    </source>
</evidence>
<accession>A0A5E6MVR3</accession>
<dbReference type="PANTHER" id="PTHR30024">
    <property type="entry name" value="ALIPHATIC SULFONATES-BINDING PROTEIN-RELATED"/>
    <property type="match status" value="1"/>
</dbReference>
<evidence type="ECO:0000313" key="9">
    <source>
        <dbReference type="EMBL" id="VVM15552.1"/>
    </source>
</evidence>
<keyword evidence="3" id="KW-0813">Transport</keyword>
<comment type="subcellular location">
    <subcellularLocation>
        <location evidence="1">Periplasm</location>
    </subcellularLocation>
</comment>
<dbReference type="SMART" id="SM00062">
    <property type="entry name" value="PBPb"/>
    <property type="match status" value="1"/>
</dbReference>
<sequence precursor="true">MVLTSPFKRLLLGTALALGLASAAHAADLQPLRVANQKSTIKALLEVSGETKNVPYEIQWSEFPSASPLGEALNAGAVDIGALGDAPYVFALGAGAALKVVSIIHAEGRNTTALLVPKDSPIKTVADLKGKKIVTGRGSIGHYLAIKALATAGLTTKDVQFIFLLPSESRLVLDNGTADAWATWDPYTTVVTSQSQARVLISGNQLLSNHLYLAATSQAIADKRPQLDDFVARVDRAYAWANTHPNEYAAAQAKITSLPLEVHVEVAKDTHLTPVAIDDTVISGLQATADTYQQEGLLTKHIDVSQGFDKSFNAKRVQLSQQASR</sequence>
<evidence type="ECO:0000256" key="3">
    <source>
        <dbReference type="ARBA" id="ARBA00022448"/>
    </source>
</evidence>
<evidence type="ECO:0000256" key="2">
    <source>
        <dbReference type="ARBA" id="ARBA00010742"/>
    </source>
</evidence>
<evidence type="ECO:0000256" key="1">
    <source>
        <dbReference type="ARBA" id="ARBA00004418"/>
    </source>
</evidence>
<dbReference type="SUPFAM" id="SSF53850">
    <property type="entry name" value="Periplasmic binding protein-like II"/>
    <property type="match status" value="1"/>
</dbReference>
<dbReference type="Pfam" id="PF09084">
    <property type="entry name" value="NMT1"/>
    <property type="match status" value="1"/>
</dbReference>
<dbReference type="FunFam" id="3.40.190.10:FF:000050">
    <property type="entry name" value="Sulfonate ABC transporter substrate-binding protein"/>
    <property type="match status" value="1"/>
</dbReference>
<dbReference type="NCBIfam" id="TIGR01728">
    <property type="entry name" value="SsuA_fam"/>
    <property type="match status" value="1"/>
</dbReference>
<reference evidence="9" key="1">
    <citation type="submission" date="2019-09" db="EMBL/GenBank/DDBJ databases">
        <authorList>
            <person name="Chandra G."/>
            <person name="Truman W A."/>
        </authorList>
    </citation>
    <scope>NUCLEOTIDE SEQUENCE</scope>
    <source>
        <strain evidence="9">PS683</strain>
    </source>
</reference>
<dbReference type="GO" id="GO:0016020">
    <property type="term" value="C:membrane"/>
    <property type="evidence" value="ECO:0007669"/>
    <property type="project" value="InterPro"/>
</dbReference>
<organism evidence="9">
    <name type="scientific">Pseudomonas fluorescens</name>
    <dbReference type="NCBI Taxonomy" id="294"/>
    <lineage>
        <taxon>Bacteria</taxon>
        <taxon>Pseudomonadati</taxon>
        <taxon>Pseudomonadota</taxon>
        <taxon>Gammaproteobacteria</taxon>
        <taxon>Pseudomonadales</taxon>
        <taxon>Pseudomonadaceae</taxon>
        <taxon>Pseudomonas</taxon>
    </lineage>
</organism>
<keyword evidence="4 7" id="KW-0732">Signal</keyword>
<protein>
    <recommendedName>
        <fullName evidence="6">Putative aliphatic sulfonates-binding protein</fullName>
    </recommendedName>
</protein>
<comment type="similarity">
    <text evidence="2">Belongs to the bacterial solute-binding protein SsuA/TauA family.</text>
</comment>
<feature type="domain" description="Solute-binding protein family 3/N-terminal" evidence="8">
    <location>
        <begin position="31"/>
        <end position="244"/>
    </location>
</feature>
<evidence type="ECO:0000256" key="5">
    <source>
        <dbReference type="ARBA" id="ARBA00055538"/>
    </source>
</evidence>
<dbReference type="InterPro" id="IPR010067">
    <property type="entry name" value="ABC_SsuA_sub-bd"/>
</dbReference>
<dbReference type="InterPro" id="IPR015168">
    <property type="entry name" value="SsuA/THI5"/>
</dbReference>
<feature type="chain" id="PRO_5030117127" description="Putative aliphatic sulfonates-binding protein" evidence="7">
    <location>
        <begin position="27"/>
        <end position="325"/>
    </location>
</feature>
<proteinExistence type="inferred from homology"/>
<feature type="signal peptide" evidence="7">
    <location>
        <begin position="1"/>
        <end position="26"/>
    </location>
</feature>
<gene>
    <name evidence="9" type="primary">ssuA_7</name>
    <name evidence="9" type="ORF">PS683_03868</name>
</gene>
<comment type="function">
    <text evidence="5">Part of a binding-protein-dependent transport system for aliphatic sulfonates. Putative binding protein.</text>
</comment>
<dbReference type="CDD" id="cd13558">
    <property type="entry name" value="PBP2_SsuA_like_2"/>
    <property type="match status" value="1"/>
</dbReference>
<dbReference type="EMBL" id="LR700646">
    <property type="protein sequence ID" value="VVM15552.1"/>
    <property type="molecule type" value="Genomic_DNA"/>
</dbReference>
<dbReference type="GO" id="GO:0042626">
    <property type="term" value="F:ATPase-coupled transmembrane transporter activity"/>
    <property type="evidence" value="ECO:0007669"/>
    <property type="project" value="InterPro"/>
</dbReference>
<evidence type="ECO:0000256" key="4">
    <source>
        <dbReference type="ARBA" id="ARBA00022729"/>
    </source>
</evidence>
<evidence type="ECO:0000256" key="7">
    <source>
        <dbReference type="SAM" id="SignalP"/>
    </source>
</evidence>
<evidence type="ECO:0000259" key="8">
    <source>
        <dbReference type="SMART" id="SM00062"/>
    </source>
</evidence>
<dbReference type="PANTHER" id="PTHR30024:SF48">
    <property type="entry name" value="ABC TRANSPORTER SUBSTRATE-BINDING PROTEIN"/>
    <property type="match status" value="1"/>
</dbReference>
<dbReference type="AlphaFoldDB" id="A0A5E6MVR3"/>
<dbReference type="Gene3D" id="3.40.190.10">
    <property type="entry name" value="Periplasmic binding protein-like II"/>
    <property type="match status" value="2"/>
</dbReference>